<evidence type="ECO:0000313" key="6">
    <source>
        <dbReference type="Proteomes" id="UP001219934"/>
    </source>
</evidence>
<feature type="domain" description="Ig-like" evidence="3">
    <location>
        <begin position="765"/>
        <end position="877"/>
    </location>
</feature>
<dbReference type="PANTHER" id="PTHR14340:SF9">
    <property type="entry name" value="FIBRONECTIN TYPE-III DOMAIN-CONTAINING PROTEIN"/>
    <property type="match status" value="1"/>
</dbReference>
<dbReference type="InterPro" id="IPR003961">
    <property type="entry name" value="FN3_dom"/>
</dbReference>
<keyword evidence="6" id="KW-1185">Reference proteome</keyword>
<organism evidence="5 6">
    <name type="scientific">Pogonophryne albipinna</name>
    <dbReference type="NCBI Taxonomy" id="1090488"/>
    <lineage>
        <taxon>Eukaryota</taxon>
        <taxon>Metazoa</taxon>
        <taxon>Chordata</taxon>
        <taxon>Craniata</taxon>
        <taxon>Vertebrata</taxon>
        <taxon>Euteleostomi</taxon>
        <taxon>Actinopterygii</taxon>
        <taxon>Neopterygii</taxon>
        <taxon>Teleostei</taxon>
        <taxon>Neoteleostei</taxon>
        <taxon>Acanthomorphata</taxon>
        <taxon>Eupercaria</taxon>
        <taxon>Perciformes</taxon>
        <taxon>Notothenioidei</taxon>
        <taxon>Pogonophryne</taxon>
    </lineage>
</organism>
<dbReference type="FunFam" id="2.60.40.10:FF:000031">
    <property type="entry name" value="Myosin-binding protein C, slow type"/>
    <property type="match status" value="1"/>
</dbReference>
<dbReference type="CDD" id="cd05748">
    <property type="entry name" value="Ig_Titin_like"/>
    <property type="match status" value="1"/>
</dbReference>
<proteinExistence type="predicted"/>
<evidence type="ECO:0000259" key="4">
    <source>
        <dbReference type="PROSITE" id="PS50853"/>
    </source>
</evidence>
<dbReference type="InterPro" id="IPR036179">
    <property type="entry name" value="Ig-like_dom_sf"/>
</dbReference>
<feature type="domain" description="Fibronectin type-III" evidence="4">
    <location>
        <begin position="183"/>
        <end position="276"/>
    </location>
</feature>
<keyword evidence="2" id="KW-0393">Immunoglobulin domain</keyword>
<dbReference type="SUPFAM" id="SSF49265">
    <property type="entry name" value="Fibronectin type III"/>
    <property type="match status" value="4"/>
</dbReference>
<dbReference type="FunFam" id="2.60.40.10:FF:001343">
    <property type="entry name" value="titin isoform X1"/>
    <property type="match status" value="1"/>
</dbReference>
<dbReference type="CDD" id="cd00063">
    <property type="entry name" value="FN3"/>
    <property type="match status" value="7"/>
</dbReference>
<comment type="caution">
    <text evidence="5">The sequence shown here is derived from an EMBL/GenBank/DDBJ whole genome shotgun (WGS) entry which is preliminary data.</text>
</comment>
<evidence type="ECO:0008006" key="7">
    <source>
        <dbReference type="Google" id="ProtNLM"/>
    </source>
</evidence>
<dbReference type="SMART" id="SM00060">
    <property type="entry name" value="FN3"/>
    <property type="match status" value="6"/>
</dbReference>
<dbReference type="InterPro" id="IPR003599">
    <property type="entry name" value="Ig_sub"/>
</dbReference>
<feature type="domain" description="Fibronectin type-III" evidence="4">
    <location>
        <begin position="1"/>
        <end position="39"/>
    </location>
</feature>
<dbReference type="InterPro" id="IPR007110">
    <property type="entry name" value="Ig-like_dom"/>
</dbReference>
<dbReference type="FunFam" id="2.60.40.10:FF:000002">
    <property type="entry name" value="Titin a"/>
    <property type="match status" value="1"/>
</dbReference>
<reference evidence="5" key="1">
    <citation type="submission" date="2022-11" db="EMBL/GenBank/DDBJ databases">
        <title>Chromosome-level genome of Pogonophryne albipinna.</title>
        <authorList>
            <person name="Jo E."/>
        </authorList>
    </citation>
    <scope>NUCLEOTIDE SEQUENCE</scope>
    <source>
        <strain evidence="5">SGF0006</strain>
        <tissue evidence="5">Muscle</tissue>
    </source>
</reference>
<dbReference type="Pfam" id="PF07679">
    <property type="entry name" value="I-set"/>
    <property type="match status" value="3"/>
</dbReference>
<dbReference type="PROSITE" id="PS50853">
    <property type="entry name" value="FN3"/>
    <property type="match status" value="6"/>
</dbReference>
<dbReference type="SMART" id="SM00408">
    <property type="entry name" value="IGc2"/>
    <property type="match status" value="3"/>
</dbReference>
<dbReference type="InterPro" id="IPR013098">
    <property type="entry name" value="Ig_I-set"/>
</dbReference>
<dbReference type="FunFam" id="2.60.40.10:FF:000034">
    <property type="entry name" value="Titin isoform A"/>
    <property type="match status" value="1"/>
</dbReference>
<keyword evidence="1" id="KW-0677">Repeat</keyword>
<evidence type="ECO:0000256" key="2">
    <source>
        <dbReference type="ARBA" id="ARBA00023319"/>
    </source>
</evidence>
<feature type="domain" description="Fibronectin type-III" evidence="4">
    <location>
        <begin position="384"/>
        <end position="481"/>
    </location>
</feature>
<dbReference type="PANTHER" id="PTHR14340">
    <property type="entry name" value="MICROFIBRIL-ASSOCIATED GLYCOPROTEIN 3"/>
    <property type="match status" value="1"/>
</dbReference>
<dbReference type="FunFam" id="2.60.40.10:FF:000635">
    <property type="entry name" value="Titin b"/>
    <property type="match status" value="1"/>
</dbReference>
<dbReference type="Pfam" id="PF00041">
    <property type="entry name" value="fn3"/>
    <property type="match status" value="4"/>
</dbReference>
<feature type="domain" description="Fibronectin type-III" evidence="4">
    <location>
        <begin position="279"/>
        <end position="381"/>
    </location>
</feature>
<dbReference type="FunFam" id="2.60.40.10:FF:000135">
    <property type="entry name" value="Titin a"/>
    <property type="match status" value="1"/>
</dbReference>
<dbReference type="PRINTS" id="PR00014">
    <property type="entry name" value="FNTYPEIII"/>
</dbReference>
<dbReference type="Proteomes" id="UP001219934">
    <property type="component" value="Unassembled WGS sequence"/>
</dbReference>
<evidence type="ECO:0000313" key="5">
    <source>
        <dbReference type="EMBL" id="KAJ4923669.1"/>
    </source>
</evidence>
<dbReference type="SUPFAM" id="SSF48726">
    <property type="entry name" value="Immunoglobulin"/>
    <property type="match status" value="3"/>
</dbReference>
<dbReference type="EMBL" id="JAPTMU010000026">
    <property type="protein sequence ID" value="KAJ4923669.1"/>
    <property type="molecule type" value="Genomic_DNA"/>
</dbReference>
<dbReference type="AlphaFoldDB" id="A0AAD6F6N2"/>
<dbReference type="InterPro" id="IPR003598">
    <property type="entry name" value="Ig_sub2"/>
</dbReference>
<evidence type="ECO:0000259" key="3">
    <source>
        <dbReference type="PROSITE" id="PS50835"/>
    </source>
</evidence>
<protein>
    <recommendedName>
        <fullName evidence="7">Titin</fullName>
    </recommendedName>
</protein>
<accession>A0AAD6F6N2</accession>
<sequence length="877" mass="97128">MIPDLINGQEYIFRIRAENRFGFGPLAETEQPTKATDPIRTCNRRDVDTTSYRVEDLTEGDEYEFRVMAHNEAGQSRPSSTVGPILLQDQTCAPSIDLKEFMEAEQRSDISIVAKVRGCPFPTLTWYKAPAHHPEQRAEVSYDEHINKVVSDDSCTLLIQQGNRADTGLYTLIASNSVGKASAEMRLNFESIGSERITLSWLPPKDDGGSRITNYVIWRRVASRSTWVIVTNEPKERVWTVENLMAGHEYIFRIMAQNKFGVGEPLDSEPEVARDLYAPPGQVEKPKVSGVTLDAMTVSWEEPEEDGGTPITGYWLERKETTGKRWTRVTRDPIRPMGMGESFTVSGLIEGSQYLFRVCALNAAGPGPYSALTDPIFARDPISPPSPPTPKISDWTKSSVDLHWIPPLKDGGSKIIGYWVESKEEGTEAWVKAKETEIRGTRLVIAGLKTGGKYKFRVTAFNAAGNGEPGEVPEVLEVNDRTIAPEVDLDASVKERMVVHAGGVIRIIAYVSGQPAPEVTWTRDGAALPLEAVVETTGISSSLVIKPCTRKHLGVYTLTAKNAGGEKTKNITVEVLDVPGPVGIPFSAENLSSESCKLSWFFPENDGGSPISNYIVEKREAERKAWTAVSFTASRQNAVAQGLTTGKSYFFRVAAENAIGLGPFMCTAAEILIKEPMSVPDRPEELEVTKVTKDLISVTWKAPKFDGGSEIIMYMLEARMIGKDKFSRLTKDALMERKFTFDGLREGDTFEFRVIAVNEVGPSKPSFGTKPITCKDELEPPTIELDFRDAIVIRVGESCLLQGRYSGKPSPSILWYREDEELKADKHVMFKNTLTTMSLGLMKAERRHSGRYMVVVENSTGSRKGVCNITVVGTYRC</sequence>
<feature type="domain" description="Ig-like" evidence="3">
    <location>
        <begin position="485"/>
        <end position="572"/>
    </location>
</feature>
<dbReference type="PROSITE" id="PS50835">
    <property type="entry name" value="IG_LIKE"/>
    <property type="match status" value="3"/>
</dbReference>
<dbReference type="Gene3D" id="2.60.40.10">
    <property type="entry name" value="Immunoglobulins"/>
    <property type="match status" value="10"/>
</dbReference>
<feature type="domain" description="Fibronectin type-III" evidence="4">
    <location>
        <begin position="581"/>
        <end position="676"/>
    </location>
</feature>
<name>A0AAD6F6N2_9TELE</name>
<dbReference type="InterPro" id="IPR036116">
    <property type="entry name" value="FN3_sf"/>
</dbReference>
<dbReference type="SMART" id="SM00409">
    <property type="entry name" value="IG"/>
    <property type="match status" value="3"/>
</dbReference>
<feature type="domain" description="Ig-like" evidence="3">
    <location>
        <begin position="94"/>
        <end position="188"/>
    </location>
</feature>
<gene>
    <name evidence="5" type="ORF">JOQ06_014153</name>
</gene>
<feature type="domain" description="Fibronectin type-III" evidence="4">
    <location>
        <begin position="682"/>
        <end position="777"/>
    </location>
</feature>
<dbReference type="InterPro" id="IPR013783">
    <property type="entry name" value="Ig-like_fold"/>
</dbReference>
<evidence type="ECO:0000256" key="1">
    <source>
        <dbReference type="ARBA" id="ARBA00022737"/>
    </source>
</evidence>
<dbReference type="FunFam" id="2.60.40.10:FF:000012">
    <property type="entry name" value="titin isoform X1"/>
    <property type="match status" value="1"/>
</dbReference>